<dbReference type="Gene3D" id="1.10.260.40">
    <property type="entry name" value="lambda repressor-like DNA-binding domains"/>
    <property type="match status" value="1"/>
</dbReference>
<keyword evidence="3" id="KW-1185">Reference proteome</keyword>
<comment type="caution">
    <text evidence="2">The sequence shown here is derived from an EMBL/GenBank/DDBJ whole genome shotgun (WGS) entry which is preliminary data.</text>
</comment>
<evidence type="ECO:0000313" key="2">
    <source>
        <dbReference type="EMBL" id="MDR7302249.1"/>
    </source>
</evidence>
<dbReference type="InterPro" id="IPR001387">
    <property type="entry name" value="Cro/C1-type_HTH"/>
</dbReference>
<protein>
    <submittedName>
        <fullName evidence="2">Transcriptional regulator with XRE-family HTH domain</fullName>
    </submittedName>
</protein>
<dbReference type="EMBL" id="JAVDXW010000001">
    <property type="protein sequence ID" value="MDR7302249.1"/>
    <property type="molecule type" value="Genomic_DNA"/>
</dbReference>
<gene>
    <name evidence="2" type="ORF">JOF55_002430</name>
</gene>
<dbReference type="AlphaFoldDB" id="A0AAE3ZFV0"/>
<dbReference type="RefSeq" id="WP_310273622.1">
    <property type="nucleotide sequence ID" value="NZ_JAVDXW010000001.1"/>
</dbReference>
<reference evidence="2" key="1">
    <citation type="submission" date="2023-07" db="EMBL/GenBank/DDBJ databases">
        <title>Sequencing the genomes of 1000 actinobacteria strains.</title>
        <authorList>
            <person name="Klenk H.-P."/>
        </authorList>
    </citation>
    <scope>NUCLEOTIDE SEQUENCE</scope>
    <source>
        <strain evidence="2">DSM 45977</strain>
    </source>
</reference>
<dbReference type="Proteomes" id="UP001180845">
    <property type="component" value="Unassembled WGS sequence"/>
</dbReference>
<dbReference type="InterPro" id="IPR010982">
    <property type="entry name" value="Lambda_DNA-bd_dom_sf"/>
</dbReference>
<accession>A0AAE3ZFV0</accession>
<dbReference type="SUPFAM" id="SSF47413">
    <property type="entry name" value="lambda repressor-like DNA-binding domains"/>
    <property type="match status" value="1"/>
</dbReference>
<dbReference type="CDD" id="cd00093">
    <property type="entry name" value="HTH_XRE"/>
    <property type="match status" value="1"/>
</dbReference>
<organism evidence="2 3">
    <name type="scientific">Haloactinomyces albus</name>
    <dbReference type="NCBI Taxonomy" id="1352928"/>
    <lineage>
        <taxon>Bacteria</taxon>
        <taxon>Bacillati</taxon>
        <taxon>Actinomycetota</taxon>
        <taxon>Actinomycetes</taxon>
        <taxon>Actinopolysporales</taxon>
        <taxon>Actinopolysporaceae</taxon>
        <taxon>Haloactinomyces</taxon>
    </lineage>
</organism>
<dbReference type="Pfam" id="PF13560">
    <property type="entry name" value="HTH_31"/>
    <property type="match status" value="1"/>
</dbReference>
<dbReference type="GO" id="GO:0003677">
    <property type="term" value="F:DNA binding"/>
    <property type="evidence" value="ECO:0007669"/>
    <property type="project" value="InterPro"/>
</dbReference>
<sequence length="405" mass="44016">MSADVGQRIKTARQRAGMSRPVLAGLVGRSTEWLKAIEVGRLQVPRLPMLVKLARALGISDLAELTGNGEAVPVQIFAGGDEHAALSEVQAALTEYRLTPNPQPVSLAHLAERLTAAWHLRHSAPNHRTQVGALLPDLIRDAQNAVRARTGTERRQARRILAGVYRLAQFYTAYQPTPELVWLVADRSVHEAQDADDPYAIASGAWGLVQVLRESGRWDEALHVAENGCGQLEPYLTDEAADDWHGLHGALLAESALTHARSGKHGSAWREWERAHGIARKLGPSYRHTQSSFGLPVLGAHAVSISVELQHTGEALQAADTVGPEAITSVPRRSRHLIEVARAHHKRGDRAASLGTLECAERTAPETARYNGFAREMAADLVHSPPSGRSAAARDLADRLRLLAR</sequence>
<proteinExistence type="predicted"/>
<evidence type="ECO:0000313" key="3">
    <source>
        <dbReference type="Proteomes" id="UP001180845"/>
    </source>
</evidence>
<dbReference type="SMART" id="SM00530">
    <property type="entry name" value="HTH_XRE"/>
    <property type="match status" value="1"/>
</dbReference>
<feature type="domain" description="HTH cro/C1-type" evidence="1">
    <location>
        <begin position="9"/>
        <end position="65"/>
    </location>
</feature>
<evidence type="ECO:0000259" key="1">
    <source>
        <dbReference type="PROSITE" id="PS50943"/>
    </source>
</evidence>
<dbReference type="PROSITE" id="PS50943">
    <property type="entry name" value="HTH_CROC1"/>
    <property type="match status" value="1"/>
</dbReference>
<name>A0AAE3ZFV0_9ACTN</name>